<dbReference type="AlphaFoldDB" id="A0A1E5WAB8"/>
<accession>A0A1E5WAB8</accession>
<feature type="region of interest" description="Disordered" evidence="1">
    <location>
        <begin position="1"/>
        <end position="76"/>
    </location>
</feature>
<dbReference type="OrthoDB" id="688058at2759"/>
<sequence>MGCGASTVDGAEPRRRGWARARVPGSSEASTTGLMGQPQQGQEAESSAGRRRGCKVAPEPKEQDVEAATGAALPSMPGSPSFRYYCQKKMALVDKIVADADNSDGSVRIKATSHQMSKRNELTATNAHESSQVSEPRDGTRWLRFRGLSTVAAAWYNLFSRHPSKPPPAAAAAARSHP</sequence>
<feature type="compositionally biased region" description="Polar residues" evidence="1">
    <location>
        <begin position="27"/>
        <end position="45"/>
    </location>
</feature>
<name>A0A1E5WAB8_9POAL</name>
<dbReference type="Proteomes" id="UP000095767">
    <property type="component" value="Unassembled WGS sequence"/>
</dbReference>
<comment type="caution">
    <text evidence="2">The sequence shown here is derived from an EMBL/GenBank/DDBJ whole genome shotgun (WGS) entry which is preliminary data.</text>
</comment>
<keyword evidence="3" id="KW-1185">Reference proteome</keyword>
<organism evidence="2 3">
    <name type="scientific">Dichanthelium oligosanthes</name>
    <dbReference type="NCBI Taxonomy" id="888268"/>
    <lineage>
        <taxon>Eukaryota</taxon>
        <taxon>Viridiplantae</taxon>
        <taxon>Streptophyta</taxon>
        <taxon>Embryophyta</taxon>
        <taxon>Tracheophyta</taxon>
        <taxon>Spermatophyta</taxon>
        <taxon>Magnoliopsida</taxon>
        <taxon>Liliopsida</taxon>
        <taxon>Poales</taxon>
        <taxon>Poaceae</taxon>
        <taxon>PACMAD clade</taxon>
        <taxon>Panicoideae</taxon>
        <taxon>Panicodae</taxon>
        <taxon>Paniceae</taxon>
        <taxon>Dichantheliinae</taxon>
        <taxon>Dichanthelium</taxon>
    </lineage>
</organism>
<feature type="region of interest" description="Disordered" evidence="1">
    <location>
        <begin position="112"/>
        <end position="138"/>
    </location>
</feature>
<evidence type="ECO:0000256" key="1">
    <source>
        <dbReference type="SAM" id="MobiDB-lite"/>
    </source>
</evidence>
<feature type="compositionally biased region" description="Polar residues" evidence="1">
    <location>
        <begin position="122"/>
        <end position="134"/>
    </location>
</feature>
<evidence type="ECO:0000313" key="3">
    <source>
        <dbReference type="Proteomes" id="UP000095767"/>
    </source>
</evidence>
<proteinExistence type="predicted"/>
<gene>
    <name evidence="2" type="ORF">BAE44_0004801</name>
</gene>
<dbReference type="EMBL" id="LWDX02016196">
    <property type="protein sequence ID" value="OEL34188.1"/>
    <property type="molecule type" value="Genomic_DNA"/>
</dbReference>
<evidence type="ECO:0000313" key="2">
    <source>
        <dbReference type="EMBL" id="OEL34188.1"/>
    </source>
</evidence>
<reference evidence="2 3" key="1">
    <citation type="submission" date="2016-09" db="EMBL/GenBank/DDBJ databases">
        <title>The draft genome of Dichanthelium oligosanthes: A C3 panicoid grass species.</title>
        <authorList>
            <person name="Studer A.J."/>
            <person name="Schnable J.C."/>
            <person name="Brutnell T.P."/>
        </authorList>
    </citation>
    <scope>NUCLEOTIDE SEQUENCE [LARGE SCALE GENOMIC DNA]</scope>
    <source>
        <strain evidence="3">cv. Kellogg 1175</strain>
        <tissue evidence="2">Leaf</tissue>
    </source>
</reference>
<protein>
    <submittedName>
        <fullName evidence="2">Uncharacterized protein</fullName>
    </submittedName>
</protein>